<reference evidence="2" key="4">
    <citation type="submission" date="2019-03" db="UniProtKB">
        <authorList>
            <consortium name="EnsemblPlants"/>
        </authorList>
    </citation>
    <scope>IDENTIFICATION</scope>
</reference>
<dbReference type="AlphaFoldDB" id="A0A453Q5J6"/>
<reference evidence="2" key="5">
    <citation type="journal article" date="2021" name="G3 (Bethesda)">
        <title>Aegilops tauschii genome assembly Aet v5.0 features greater sequence contiguity and improved annotation.</title>
        <authorList>
            <person name="Wang L."/>
            <person name="Zhu T."/>
            <person name="Rodriguez J.C."/>
            <person name="Deal K.R."/>
            <person name="Dubcovsky J."/>
            <person name="McGuire P.E."/>
            <person name="Lux T."/>
            <person name="Spannagl M."/>
            <person name="Mayer K.F.X."/>
            <person name="Baldrich P."/>
            <person name="Meyers B.C."/>
            <person name="Huo N."/>
            <person name="Gu Y.Q."/>
            <person name="Zhou H."/>
            <person name="Devos K.M."/>
            <person name="Bennetzen J.L."/>
            <person name="Unver T."/>
            <person name="Budak H."/>
            <person name="Gulick P.J."/>
            <person name="Galiba G."/>
            <person name="Kalapos B."/>
            <person name="Nelson D.R."/>
            <person name="Li P."/>
            <person name="You F.M."/>
            <person name="Luo M.C."/>
            <person name="Dvorak J."/>
        </authorList>
    </citation>
    <scope>NUCLEOTIDE SEQUENCE [LARGE SCALE GENOMIC DNA]</scope>
    <source>
        <strain evidence="2">cv. AL8/78</strain>
    </source>
</reference>
<evidence type="ECO:0008006" key="4">
    <source>
        <dbReference type="Google" id="ProtNLM"/>
    </source>
</evidence>
<name>A0A453Q5J6_AEGTS</name>
<dbReference type="PANTHER" id="PTHR33994">
    <property type="entry name" value="OS04G0515000 PROTEIN"/>
    <property type="match status" value="1"/>
</dbReference>
<evidence type="ECO:0000313" key="2">
    <source>
        <dbReference type="EnsemblPlants" id="AET6Gv20988300.1"/>
    </source>
</evidence>
<evidence type="ECO:0000256" key="1">
    <source>
        <dbReference type="SAM" id="Phobius"/>
    </source>
</evidence>
<reference evidence="2" key="3">
    <citation type="journal article" date="2017" name="Nature">
        <title>Genome sequence of the progenitor of the wheat D genome Aegilops tauschii.</title>
        <authorList>
            <person name="Luo M.C."/>
            <person name="Gu Y.Q."/>
            <person name="Puiu D."/>
            <person name="Wang H."/>
            <person name="Twardziok S.O."/>
            <person name="Deal K.R."/>
            <person name="Huo N."/>
            <person name="Zhu T."/>
            <person name="Wang L."/>
            <person name="Wang Y."/>
            <person name="McGuire P.E."/>
            <person name="Liu S."/>
            <person name="Long H."/>
            <person name="Ramasamy R.K."/>
            <person name="Rodriguez J.C."/>
            <person name="Van S.L."/>
            <person name="Yuan L."/>
            <person name="Wang Z."/>
            <person name="Xia Z."/>
            <person name="Xiao L."/>
            <person name="Anderson O.D."/>
            <person name="Ouyang S."/>
            <person name="Liang Y."/>
            <person name="Zimin A.V."/>
            <person name="Pertea G."/>
            <person name="Qi P."/>
            <person name="Bennetzen J.L."/>
            <person name="Dai X."/>
            <person name="Dawson M.W."/>
            <person name="Muller H.G."/>
            <person name="Kugler K."/>
            <person name="Rivarola-Duarte L."/>
            <person name="Spannagl M."/>
            <person name="Mayer K.F.X."/>
            <person name="Lu F.H."/>
            <person name="Bevan M.W."/>
            <person name="Leroy P."/>
            <person name="Li P."/>
            <person name="You F.M."/>
            <person name="Sun Q."/>
            <person name="Liu Z."/>
            <person name="Lyons E."/>
            <person name="Wicker T."/>
            <person name="Salzberg S.L."/>
            <person name="Devos K.M."/>
            <person name="Dvorak J."/>
        </authorList>
    </citation>
    <scope>NUCLEOTIDE SEQUENCE [LARGE SCALE GENOMIC DNA]</scope>
    <source>
        <strain evidence="2">cv. AL8/78</strain>
    </source>
</reference>
<dbReference type="EnsemblPlants" id="AET6Gv20988300.1">
    <property type="protein sequence ID" value="AET6Gv20988300.1"/>
    <property type="gene ID" value="AET6Gv20988300"/>
</dbReference>
<keyword evidence="3" id="KW-1185">Reference proteome</keyword>
<dbReference type="Proteomes" id="UP000015105">
    <property type="component" value="Chromosome 6D"/>
</dbReference>
<keyword evidence="1" id="KW-0472">Membrane</keyword>
<reference evidence="3" key="2">
    <citation type="journal article" date="2017" name="Nat. Plants">
        <title>The Aegilops tauschii genome reveals multiple impacts of transposons.</title>
        <authorList>
            <person name="Zhao G."/>
            <person name="Zou C."/>
            <person name="Li K."/>
            <person name="Wang K."/>
            <person name="Li T."/>
            <person name="Gao L."/>
            <person name="Zhang X."/>
            <person name="Wang H."/>
            <person name="Yang Z."/>
            <person name="Liu X."/>
            <person name="Jiang W."/>
            <person name="Mao L."/>
            <person name="Kong X."/>
            <person name="Jiao Y."/>
            <person name="Jia J."/>
        </authorList>
    </citation>
    <scope>NUCLEOTIDE SEQUENCE [LARGE SCALE GENOMIC DNA]</scope>
    <source>
        <strain evidence="3">cv. AL8/78</strain>
    </source>
</reference>
<evidence type="ECO:0000313" key="3">
    <source>
        <dbReference type="Proteomes" id="UP000015105"/>
    </source>
</evidence>
<proteinExistence type="predicted"/>
<dbReference type="Gramene" id="AET6Gv20988300.1">
    <property type="protein sequence ID" value="AET6Gv20988300.1"/>
    <property type="gene ID" value="AET6Gv20988300"/>
</dbReference>
<feature type="transmembrane region" description="Helical" evidence="1">
    <location>
        <begin position="60"/>
        <end position="78"/>
    </location>
</feature>
<keyword evidence="1" id="KW-0812">Transmembrane</keyword>
<dbReference type="PANTHER" id="PTHR33994:SF25">
    <property type="entry name" value="OS02G0619200 PROTEIN"/>
    <property type="match status" value="1"/>
</dbReference>
<sequence>SQLKAASYKHNRSISLGGVRAALPEEITPTTMGSTQDLHPSVVPQPAVEARRRYSRCECCWLWCVGLAAMAAVCFFLDQTQGMTPYFSIAINSVSGLDPATDLGRRSAVDPEFNLTLRVASHKLWASECAKPDMYVNVFYRGIFLAASVTTAEEICARPKKAVDRPIIARGIGVVVPGPMLDSLAGDMRRGVQAFDVMLHGSNAKHSHWSWYCGARRVGDAGALRADCVSD</sequence>
<accession>A0A453Q5J6</accession>
<reference evidence="3" key="1">
    <citation type="journal article" date="2014" name="Science">
        <title>Ancient hybridizations among the ancestral genomes of bread wheat.</title>
        <authorList>
            <consortium name="International Wheat Genome Sequencing Consortium,"/>
            <person name="Marcussen T."/>
            <person name="Sandve S.R."/>
            <person name="Heier L."/>
            <person name="Spannagl M."/>
            <person name="Pfeifer M."/>
            <person name="Jakobsen K.S."/>
            <person name="Wulff B.B."/>
            <person name="Steuernagel B."/>
            <person name="Mayer K.F."/>
            <person name="Olsen O.A."/>
        </authorList>
    </citation>
    <scope>NUCLEOTIDE SEQUENCE [LARGE SCALE GENOMIC DNA]</scope>
    <source>
        <strain evidence="3">cv. AL8/78</strain>
    </source>
</reference>
<keyword evidence="1" id="KW-1133">Transmembrane helix</keyword>
<protein>
    <recommendedName>
        <fullName evidence="4">Late embryogenesis abundant protein LEA-2 subgroup domain-containing protein</fullName>
    </recommendedName>
</protein>
<organism evidence="2 3">
    <name type="scientific">Aegilops tauschii subsp. strangulata</name>
    <name type="common">Goatgrass</name>
    <dbReference type="NCBI Taxonomy" id="200361"/>
    <lineage>
        <taxon>Eukaryota</taxon>
        <taxon>Viridiplantae</taxon>
        <taxon>Streptophyta</taxon>
        <taxon>Embryophyta</taxon>
        <taxon>Tracheophyta</taxon>
        <taxon>Spermatophyta</taxon>
        <taxon>Magnoliopsida</taxon>
        <taxon>Liliopsida</taxon>
        <taxon>Poales</taxon>
        <taxon>Poaceae</taxon>
        <taxon>BOP clade</taxon>
        <taxon>Pooideae</taxon>
        <taxon>Triticodae</taxon>
        <taxon>Triticeae</taxon>
        <taxon>Triticinae</taxon>
        <taxon>Aegilops</taxon>
    </lineage>
</organism>